<proteinExistence type="predicted"/>
<keyword evidence="3" id="KW-0670">Pyruvate</keyword>
<dbReference type="PANTHER" id="PTHR30031:SF0">
    <property type="entry name" value="PHOSPHOENOLPYRUVATE CARBOXYKINASE (ATP)"/>
    <property type="match status" value="1"/>
</dbReference>
<dbReference type="GO" id="GO:0016301">
    <property type="term" value="F:kinase activity"/>
    <property type="evidence" value="ECO:0007669"/>
    <property type="project" value="UniProtKB-KW"/>
</dbReference>
<keyword evidence="3" id="KW-0418">Kinase</keyword>
<reference evidence="3" key="1">
    <citation type="submission" date="2019-05" db="EMBL/GenBank/DDBJ databases">
        <authorList>
            <consortium name="Pathogen Informatics"/>
        </authorList>
    </citation>
    <scope>NUCLEOTIDE SEQUENCE [LARGE SCALE GENOMIC DNA]</scope>
    <source>
        <strain evidence="3">NCTC12965</strain>
    </source>
</reference>
<evidence type="ECO:0000256" key="2">
    <source>
        <dbReference type="ARBA" id="ARBA00022793"/>
    </source>
</evidence>
<dbReference type="AlphaFoldDB" id="A0A4U9WQN1"/>
<keyword evidence="3" id="KW-0456">Lyase</keyword>
<dbReference type="InterPro" id="IPR013035">
    <property type="entry name" value="PEP_carboxykinase_C"/>
</dbReference>
<accession>A0A4U9WQN1</accession>
<dbReference type="PANTHER" id="PTHR30031">
    <property type="entry name" value="PHOSPHOENOLPYRUVATE CARBOXYKINASE ATP"/>
    <property type="match status" value="1"/>
</dbReference>
<dbReference type="EMBL" id="CABEEZ010000170">
    <property type="protein sequence ID" value="VTR61897.1"/>
    <property type="molecule type" value="Genomic_DNA"/>
</dbReference>
<dbReference type="GO" id="GO:0005524">
    <property type="term" value="F:ATP binding"/>
    <property type="evidence" value="ECO:0007669"/>
    <property type="project" value="InterPro"/>
</dbReference>
<sequence length="70" mass="7580">MGEKGDVAVFFGLSGTGKTTLSTDPKRQLIGDDEHGWDDDGVFNFEGGCYAKTIKLSEEAEPDIYHAIQA</sequence>
<dbReference type="GO" id="GO:0006094">
    <property type="term" value="P:gluconeogenesis"/>
    <property type="evidence" value="ECO:0007669"/>
    <property type="project" value="UniProtKB-KW"/>
</dbReference>
<dbReference type="SUPFAM" id="SSF53795">
    <property type="entry name" value="PEP carboxykinase-like"/>
    <property type="match status" value="1"/>
</dbReference>
<dbReference type="InterPro" id="IPR001272">
    <property type="entry name" value="PEP_carboxykinase_ATP"/>
</dbReference>
<dbReference type="PROSITE" id="PS00532">
    <property type="entry name" value="PEPCK_ATP"/>
    <property type="match status" value="1"/>
</dbReference>
<dbReference type="GO" id="GO:0005829">
    <property type="term" value="C:cytosol"/>
    <property type="evidence" value="ECO:0007669"/>
    <property type="project" value="TreeGrafter"/>
</dbReference>
<dbReference type="EC" id="4.1.1.49" evidence="3"/>
<evidence type="ECO:0000313" key="3">
    <source>
        <dbReference type="EMBL" id="VTR61897.1"/>
    </source>
</evidence>
<name>A0A4U9WQN1_SERFO</name>
<organism evidence="3">
    <name type="scientific">Serratia fonticola</name>
    <dbReference type="NCBI Taxonomy" id="47917"/>
    <lineage>
        <taxon>Bacteria</taxon>
        <taxon>Pseudomonadati</taxon>
        <taxon>Pseudomonadota</taxon>
        <taxon>Gammaproteobacteria</taxon>
        <taxon>Enterobacterales</taxon>
        <taxon>Yersiniaceae</taxon>
        <taxon>Serratia</taxon>
    </lineage>
</organism>
<dbReference type="Pfam" id="PF01293">
    <property type="entry name" value="PEPCK_ATP"/>
    <property type="match status" value="1"/>
</dbReference>
<gene>
    <name evidence="3" type="primary">pckA_3</name>
    <name evidence="3" type="ORF">NCTC12965_08997</name>
</gene>
<keyword evidence="1" id="KW-0312">Gluconeogenesis</keyword>
<dbReference type="GO" id="GO:0004612">
    <property type="term" value="F:phosphoenolpyruvate carboxykinase (ATP) activity"/>
    <property type="evidence" value="ECO:0007669"/>
    <property type="project" value="UniProtKB-EC"/>
</dbReference>
<evidence type="ECO:0000256" key="1">
    <source>
        <dbReference type="ARBA" id="ARBA00022432"/>
    </source>
</evidence>
<dbReference type="Gene3D" id="3.90.228.20">
    <property type="match status" value="1"/>
</dbReference>
<dbReference type="InterPro" id="IPR015994">
    <property type="entry name" value="PEPCK_ATP_CS"/>
</dbReference>
<keyword evidence="2" id="KW-0210">Decarboxylase</keyword>
<keyword evidence="3" id="KW-0808">Transferase</keyword>
<protein>
    <submittedName>
        <fullName evidence="3">Phosphoenolpyruvate carboxykinase [ATP]</fullName>
        <ecNumber evidence="3">4.1.1.49</ecNumber>
    </submittedName>
</protein>